<dbReference type="Proteomes" id="UP000621670">
    <property type="component" value="Unassembled WGS sequence"/>
</dbReference>
<dbReference type="InterPro" id="IPR053879">
    <property type="entry name" value="HYDIN_VesB_CFA65-like_Ig"/>
</dbReference>
<sequence>MNKTLPLFTLISTICLFVTLQYTALAQTFSFTTAGLHTFSVPSGVTTIQAEAWGGGGKGGSKTSGNSTYAGGGGGAYARKTIAVSNGTTYNLSVGAGSSSATSPGGDSWVINNSTLLAKGGNTVPNNGTTGATGGSSVTSIGDLTLSGGNGANGGTNGGGGGSSAGTLLQGTTALLQSGAIAPSGGGNGGNGAAAGIATAGVNPGGGGGGGKNNDNGAFGASGKVALTWLCPTYLLLSTTAGLPICAGASSTINVLGLALNLPSGNYTVTYNLSGANTATGLTATMAVNLLGSGSFSTTALNNAGATTLTITNLSSGVSPTICSATLSLNNVANITVNAVPTISGTTTGSTIGPGLVTLSAIASAGTISWFSAPSGGLALGAGPTFITPLINTTTTYYVETSTLSCTSPTRVAVTATVAEPEISITGNSLAISDGDLTPTTADWTSFGSMEISTGIITKTFTILNTGNAPLLIGAISFSGPNAADFSVNTSPTLIIAIGASSTFSISFNPSTVGLKNATLSIANNDSNENPFDFAIQGTGIQSFFDSDGDGVFDNFDIDDDNDGITDITEENNCNSSNGSKVDYKFLNETFGTGARTSNFTATYNATTTYCYEDGIVGTNTTDCPFQTSKILDDGEYTVVSKITGTTASDPENIHGDLAWYNGEDHTPGDTNGRMAVFNASFTPGTFYETTITGVLSNLPITYSFWALNIMAANTYPGSILPNITVEFYDLSNNLLNTFNTGDIGRCSSNVLDNSCTQGQWMQFSTSVNLGNVNAFTIRFKNNAPGGGGNDLALDDILISQTLCDRDGDSVADLFDLDSDNDGIEDVIEIGLGSLSNGKGKVDAAWVDINSNGLHDLAEAIAALPTLDTDGDGVPNYLDLDSDNDSIFDVDESGAGNINALLGFENGDGDINGDGVGDGLETESFRNKDMNGDGNTEGFGDGILDIYDYGTGANQYGNLGQGSLLAPFLDFLLDTNGNGIPNYLDIKSNGITFDLSHTATLYPNKILDANNDGIIDGGADIDKDGILDAFDTNTTVFGSPRDINTKLFLNFDGRNDFIQSSSLLGGLGGATLMCWIDINPSFSAEGILLGQDQFHLKIDASRKLVVTLNGQSIQTSVSLNTAQWYHVGAVFNGNSLKLFLNGNVVGVLSISGSIAPDLSIFTVGKNPLLNSQFFRGKIDEIRVFGKALTDTQLQRMVYQEIQSVGSQIQGTVIPKNIASGSDLLSITDMLHYFRMDTYKDDVIDDLTTVGIDLIGAKLFNFKNMNVQEAPMPFITERDGDFSLAANSPTKEVRGQDIMDQDWSIVHVRHNITESANTIDLGMFVDAGKTVTVTNDSKLQNDWYLALNGKIDLVGMSQLVQTAESDLAPTSTGFIERDQQGQTNLFNYNYWSSPVSPINATTNNTDYSVKSVFKDGTNPANPVDINWIDGLNSSATAPLSVTRYWLYKFENNASAYANWIKITENSSLRVGQGFTLKGSGAGTALQNYTFVGKPNNGTITTNTVSANQLLLTGNPYPSALNAVQFITDNLATIDNFENTGINGTLYFWEHASNNNTHYLKDYQGGYAVFNLSGGLPPVVPELIAGVGLSNKVPKQFIPVGQGFFVYGKSGGGGSVNFNNGQRAFQKETAAVSTTLFKTKNDSKNAVAKPNNDNDSVLADTFKRVRLGINSASGYHRQLLLAFMEDKATDGFDFGYDGMTMDNLPADMYYLQGTNPLVIQGVGRFDTTASYPLGIKTDREGPVTFLIDGTENFDNQQMMFIHDMSNNTYHNIHNGSFTVNLPLGKIENRFALTFADKTLGTNDQEIDNNQITVTHSRSKSQLEITNTTIDNSVETVKMYSILGQIIAEWDAKDNGVQQGILPIKSVTSGVYIVSVKTTKGQINKKIIIP</sequence>
<name>A0ABR7JGT3_9FLAO</name>
<gene>
    <name evidence="10" type="ORF">H8R26_08775</name>
</gene>
<keyword evidence="5" id="KW-0969">Cilium</keyword>
<dbReference type="Pfam" id="PF22544">
    <property type="entry name" value="HYDIN_VesB_CFA65-like_Ig"/>
    <property type="match status" value="1"/>
</dbReference>
<dbReference type="InterPro" id="IPR013783">
    <property type="entry name" value="Ig-like_fold"/>
</dbReference>
<dbReference type="Gene3D" id="2.60.40.10">
    <property type="entry name" value="Immunoglobulins"/>
    <property type="match status" value="1"/>
</dbReference>
<dbReference type="SUPFAM" id="SSF49899">
    <property type="entry name" value="Concanavalin A-like lectins/glucanases"/>
    <property type="match status" value="1"/>
</dbReference>
<keyword evidence="7" id="KW-0966">Cell projection</keyword>
<keyword evidence="3" id="KW-0963">Cytoplasm</keyword>
<dbReference type="EMBL" id="JACRUM010000004">
    <property type="protein sequence ID" value="MBC5863515.1"/>
    <property type="molecule type" value="Genomic_DNA"/>
</dbReference>
<dbReference type="InterPro" id="IPR044023">
    <property type="entry name" value="Ig_7"/>
</dbReference>
<dbReference type="PROSITE" id="PS50060">
    <property type="entry name" value="MAM_2"/>
    <property type="match status" value="1"/>
</dbReference>
<accession>A0ABR7JGT3</accession>
<protein>
    <submittedName>
        <fullName evidence="10">Choice-of-anchor D domain-containing protein</fullName>
    </submittedName>
</protein>
<dbReference type="Pfam" id="PF21722">
    <property type="entry name" value="Gly_rich_2"/>
    <property type="match status" value="1"/>
</dbReference>
<dbReference type="Pfam" id="PF19081">
    <property type="entry name" value="Ig_7"/>
    <property type="match status" value="1"/>
</dbReference>
<dbReference type="NCBIfam" id="TIGR04183">
    <property type="entry name" value="Por_Secre_tail"/>
    <property type="match status" value="1"/>
</dbReference>
<dbReference type="RefSeq" id="WP_166136673.1">
    <property type="nucleotide sequence ID" value="NZ_JAAOBY010000005.1"/>
</dbReference>
<evidence type="ECO:0000256" key="3">
    <source>
        <dbReference type="ARBA" id="ARBA00022490"/>
    </source>
</evidence>
<dbReference type="InterPro" id="IPR049304">
    <property type="entry name" value="Gly_rich_dom"/>
</dbReference>
<evidence type="ECO:0000313" key="11">
    <source>
        <dbReference type="Proteomes" id="UP000621670"/>
    </source>
</evidence>
<evidence type="ECO:0000256" key="4">
    <source>
        <dbReference type="ARBA" id="ARBA00022729"/>
    </source>
</evidence>
<comment type="caution">
    <text evidence="10">The sequence shown here is derived from an EMBL/GenBank/DDBJ whole genome shotgun (WGS) entry which is preliminary data.</text>
</comment>
<evidence type="ECO:0000259" key="9">
    <source>
        <dbReference type="PROSITE" id="PS50060"/>
    </source>
</evidence>
<evidence type="ECO:0000256" key="8">
    <source>
        <dbReference type="SAM" id="SignalP"/>
    </source>
</evidence>
<evidence type="ECO:0000256" key="5">
    <source>
        <dbReference type="ARBA" id="ARBA00023069"/>
    </source>
</evidence>
<evidence type="ECO:0000313" key="10">
    <source>
        <dbReference type="EMBL" id="MBC5863515.1"/>
    </source>
</evidence>
<dbReference type="Gene3D" id="4.10.1080.10">
    <property type="entry name" value="TSP type-3 repeat"/>
    <property type="match status" value="1"/>
</dbReference>
<feature type="signal peptide" evidence="8">
    <location>
        <begin position="1"/>
        <end position="26"/>
    </location>
</feature>
<dbReference type="SUPFAM" id="SSF103647">
    <property type="entry name" value="TSP type-3 repeat"/>
    <property type="match status" value="1"/>
</dbReference>
<keyword evidence="11" id="KW-1185">Reference proteome</keyword>
<dbReference type="NCBIfam" id="NF012200">
    <property type="entry name" value="choice_anch_D"/>
    <property type="match status" value="1"/>
</dbReference>
<organism evidence="10 11">
    <name type="scientific">Flavobacterium turcicum</name>
    <dbReference type="NCBI Taxonomy" id="2764718"/>
    <lineage>
        <taxon>Bacteria</taxon>
        <taxon>Pseudomonadati</taxon>
        <taxon>Bacteroidota</taxon>
        <taxon>Flavobacteriia</taxon>
        <taxon>Flavobacteriales</taxon>
        <taxon>Flavobacteriaceae</taxon>
        <taxon>Flavobacterium</taxon>
    </lineage>
</organism>
<dbReference type="InterPro" id="IPR000998">
    <property type="entry name" value="MAM_dom"/>
</dbReference>
<evidence type="ECO:0000256" key="7">
    <source>
        <dbReference type="ARBA" id="ARBA00023273"/>
    </source>
</evidence>
<comment type="subcellular location">
    <subcellularLocation>
        <location evidence="1">Cell projection</location>
        <location evidence="1">Cilium</location>
    </subcellularLocation>
    <subcellularLocation>
        <location evidence="2">Cytoplasm</location>
    </subcellularLocation>
</comment>
<keyword evidence="4 8" id="KW-0732">Signal</keyword>
<feature type="chain" id="PRO_5045522824" evidence="8">
    <location>
        <begin position="27"/>
        <end position="1887"/>
    </location>
</feature>
<dbReference type="InterPro" id="IPR006558">
    <property type="entry name" value="LamG-like"/>
</dbReference>
<dbReference type="InterPro" id="IPR026444">
    <property type="entry name" value="Secre_tail"/>
</dbReference>
<reference evidence="10 11" key="1">
    <citation type="submission" date="2020-08" db="EMBL/GenBank/DDBJ databases">
        <title>Description of novel Flavobacterium F-400 isolate.</title>
        <authorList>
            <person name="Saticioglu I."/>
            <person name="Duman M."/>
            <person name="Altun S."/>
        </authorList>
    </citation>
    <scope>NUCLEOTIDE SEQUENCE [LARGE SCALE GENOMIC DNA]</scope>
    <source>
        <strain evidence="10 11">F-400</strain>
    </source>
</reference>
<keyword evidence="6" id="KW-1015">Disulfide bond</keyword>
<dbReference type="Pfam" id="PF13385">
    <property type="entry name" value="Laminin_G_3"/>
    <property type="match status" value="1"/>
</dbReference>
<feature type="domain" description="MAM" evidence="9">
    <location>
        <begin position="759"/>
        <end position="806"/>
    </location>
</feature>
<evidence type="ECO:0000256" key="6">
    <source>
        <dbReference type="ARBA" id="ARBA00023157"/>
    </source>
</evidence>
<proteinExistence type="predicted"/>
<dbReference type="InterPro" id="IPR028974">
    <property type="entry name" value="TSP_type-3_rpt"/>
</dbReference>
<dbReference type="SMART" id="SM00560">
    <property type="entry name" value="LamGL"/>
    <property type="match status" value="1"/>
</dbReference>
<dbReference type="Gene3D" id="2.60.120.200">
    <property type="match status" value="1"/>
</dbReference>
<evidence type="ECO:0000256" key="1">
    <source>
        <dbReference type="ARBA" id="ARBA00004138"/>
    </source>
</evidence>
<dbReference type="InterPro" id="IPR013320">
    <property type="entry name" value="ConA-like_dom_sf"/>
</dbReference>
<evidence type="ECO:0000256" key="2">
    <source>
        <dbReference type="ARBA" id="ARBA00004496"/>
    </source>
</evidence>